<reference evidence="1 2" key="1">
    <citation type="journal article" date="2021" name="Hortic Res">
        <title>High-quality reference genome and annotation aids understanding of berry development for evergreen blueberry (Vaccinium darrowii).</title>
        <authorList>
            <person name="Yu J."/>
            <person name="Hulse-Kemp A.M."/>
            <person name="Babiker E."/>
            <person name="Staton M."/>
        </authorList>
    </citation>
    <scope>NUCLEOTIDE SEQUENCE [LARGE SCALE GENOMIC DNA]</scope>
    <source>
        <strain evidence="2">cv. NJ 8807/NJ 8810</strain>
        <tissue evidence="1">Young leaf</tissue>
    </source>
</reference>
<evidence type="ECO:0000313" key="1">
    <source>
        <dbReference type="EMBL" id="KAH7861271.1"/>
    </source>
</evidence>
<dbReference type="EMBL" id="CM037154">
    <property type="protein sequence ID" value="KAH7861271.1"/>
    <property type="molecule type" value="Genomic_DNA"/>
</dbReference>
<protein>
    <submittedName>
        <fullName evidence="1">Uncharacterized protein</fullName>
    </submittedName>
</protein>
<evidence type="ECO:0000313" key="2">
    <source>
        <dbReference type="Proteomes" id="UP000828048"/>
    </source>
</evidence>
<accession>A0ACB7Z772</accession>
<dbReference type="Proteomes" id="UP000828048">
    <property type="component" value="Chromosome 4"/>
</dbReference>
<gene>
    <name evidence="1" type="ORF">Vadar_024062</name>
</gene>
<organism evidence="1 2">
    <name type="scientific">Vaccinium darrowii</name>
    <dbReference type="NCBI Taxonomy" id="229202"/>
    <lineage>
        <taxon>Eukaryota</taxon>
        <taxon>Viridiplantae</taxon>
        <taxon>Streptophyta</taxon>
        <taxon>Embryophyta</taxon>
        <taxon>Tracheophyta</taxon>
        <taxon>Spermatophyta</taxon>
        <taxon>Magnoliopsida</taxon>
        <taxon>eudicotyledons</taxon>
        <taxon>Gunneridae</taxon>
        <taxon>Pentapetalae</taxon>
        <taxon>asterids</taxon>
        <taxon>Ericales</taxon>
        <taxon>Ericaceae</taxon>
        <taxon>Vaccinioideae</taxon>
        <taxon>Vaccinieae</taxon>
        <taxon>Vaccinium</taxon>
    </lineage>
</organism>
<keyword evidence="2" id="KW-1185">Reference proteome</keyword>
<comment type="caution">
    <text evidence="1">The sequence shown here is derived from an EMBL/GenBank/DDBJ whole genome shotgun (WGS) entry which is preliminary data.</text>
</comment>
<proteinExistence type="predicted"/>
<sequence length="292" mass="33341">MASGSDTTTGTSSLALRRYVKEEMSNPKGDLQKQIFITNPDRIDTHILGPAFFDLPLKFTSCYPILGEGKLIKDQELDFVEWSTKNFACWPVRDKDWDEWTKHMLKHKKTELEQTGLWHIISLLQYGIHQNPALIHAALAFWDASFNYFSFNCGMMGPTVLDVSFLTGLPPFGPMFDISDSIDIPLLKTMKTSGSYASYGNFLHAEAKFGKPVSDREFFAYLLYTLCKMIFCHNGKKIMHEFAPLAYRLSKGEKFDLASYFLGYVYKIGSDSQSKPLNFNIGGPLWFLQLWI</sequence>
<name>A0ACB7Z772_9ERIC</name>